<dbReference type="InterPro" id="IPR023034">
    <property type="entry name" value="PPIase_SurA"/>
</dbReference>
<dbReference type="PROSITE" id="PS50198">
    <property type="entry name" value="PPIC_PPIASE_2"/>
    <property type="match status" value="2"/>
</dbReference>
<evidence type="ECO:0000259" key="9">
    <source>
        <dbReference type="PROSITE" id="PS50198"/>
    </source>
</evidence>
<evidence type="ECO:0000256" key="7">
    <source>
        <dbReference type="HAMAP-Rule" id="MF_01183"/>
    </source>
</evidence>
<evidence type="ECO:0000313" key="10">
    <source>
        <dbReference type="EMBL" id="OWY35200.1"/>
    </source>
</evidence>
<dbReference type="SUPFAM" id="SSF54534">
    <property type="entry name" value="FKBP-like"/>
    <property type="match status" value="2"/>
</dbReference>
<dbReference type="GO" id="GO:0003755">
    <property type="term" value="F:peptidyl-prolyl cis-trans isomerase activity"/>
    <property type="evidence" value="ECO:0007669"/>
    <property type="project" value="UniProtKB-UniRule"/>
</dbReference>
<evidence type="ECO:0000256" key="3">
    <source>
        <dbReference type="ARBA" id="ARBA00022764"/>
    </source>
</evidence>
<dbReference type="InterPro" id="IPR000297">
    <property type="entry name" value="PPIase_PpiC"/>
</dbReference>
<dbReference type="GO" id="GO:0043165">
    <property type="term" value="P:Gram-negative-bacterium-type cell outer membrane assembly"/>
    <property type="evidence" value="ECO:0007669"/>
    <property type="project" value="InterPro"/>
</dbReference>
<keyword evidence="1 7" id="KW-0732">Signal</keyword>
<comment type="caution">
    <text evidence="10">The sequence shown here is derived from an EMBL/GenBank/DDBJ whole genome shotgun (WGS) entry which is preliminary data.</text>
</comment>
<dbReference type="PROSITE" id="PS01096">
    <property type="entry name" value="PPIC_PPIASE_1"/>
    <property type="match status" value="1"/>
</dbReference>
<dbReference type="GO" id="GO:0006457">
    <property type="term" value="P:protein folding"/>
    <property type="evidence" value="ECO:0007669"/>
    <property type="project" value="UniProtKB-UniRule"/>
</dbReference>
<keyword evidence="3 7" id="KW-0574">Periplasm</keyword>
<evidence type="ECO:0000256" key="1">
    <source>
        <dbReference type="ARBA" id="ARBA00022729"/>
    </source>
</evidence>
<dbReference type="InterPro" id="IPR046357">
    <property type="entry name" value="PPIase_dom_sf"/>
</dbReference>
<dbReference type="InterPro" id="IPR050280">
    <property type="entry name" value="OMP_Chaperone_SurA"/>
</dbReference>
<evidence type="ECO:0000256" key="5">
    <source>
        <dbReference type="ARBA" id="ARBA00023186"/>
    </source>
</evidence>
<dbReference type="Gene3D" id="1.10.4030.10">
    <property type="entry name" value="Porin chaperone SurA, peptide-binding domain"/>
    <property type="match status" value="1"/>
</dbReference>
<reference evidence="10 11" key="1">
    <citation type="journal article" date="2010" name="Int. J. Syst. Evol. Microbiol.">
        <title>Reclassification of Herbaspirillum putei as a later heterotypic synonym of Herbaspirillum huttiense, with the description of H. huttiense subsp. huttiense subsp. nov. and H. huttiense subsp. putei subsp. nov., comb. nov., and description of Herbaspirillum aquaticum sp. nov.</title>
        <authorList>
            <person name="Dobritsa A.P."/>
            <person name="Reddy M.C."/>
            <person name="Samadpour M."/>
        </authorList>
    </citation>
    <scope>NUCLEOTIDE SEQUENCE [LARGE SCALE GENOMIC DNA]</scope>
    <source>
        <strain evidence="10 11">IEH 4430</strain>
    </source>
</reference>
<dbReference type="PANTHER" id="PTHR47637:SF1">
    <property type="entry name" value="CHAPERONE SURA"/>
    <property type="match status" value="1"/>
</dbReference>
<feature type="chain" id="PRO_5013410128" description="Chaperone SurA" evidence="7">
    <location>
        <begin position="31"/>
        <end position="500"/>
    </location>
</feature>
<dbReference type="GO" id="GO:0051082">
    <property type="term" value="F:unfolded protein binding"/>
    <property type="evidence" value="ECO:0007669"/>
    <property type="project" value="UniProtKB-UniRule"/>
</dbReference>
<feature type="domain" description="PpiC" evidence="9">
    <location>
        <begin position="354"/>
        <end position="453"/>
    </location>
</feature>
<sequence precursor="true">MRNMRTPLLATTKTVTALLCMLGVISNAHAQFATTIIPVTPPETTGSAPAAPAKGAPKAAAKPAAAASKPAVPAAPAAPAPASASARVEPRPVDSILVVVNNEVITRQEVAERLASVEKRMAAQNVQLPPRQQLVRQLVERMIVERAQAQMAKENGIVVDDAMLDRAMQRIAEQNKLSIPEFRTRLEAEGMNYASFREEIRREILSQRLREREVDNKVVVTESEIDNYLAAEANAGGERQELDIAQILIRVPENASPEQLAARRERAEDVLRQLKTGADFAKTAAAYSDSSDALSGGDLGWRPADRLPQLFLDGVAKLQDGQVSGLLKSGNGFHILKLVGRRAAGNTQAAAPAVQQTHVRHILIKVNQVVTAAEAKRKLTELKERLDHGSATFEELAKLYSNDLSASKGGDLGWIYPGDTVPEFERAMDQLKPGEVSQPIETPFGYHLIQVVERKTDDASKERTRQAARQAIRDRKIEEATEDWMRQIRDRAYVEYRNDD</sequence>
<evidence type="ECO:0000256" key="2">
    <source>
        <dbReference type="ARBA" id="ARBA00022737"/>
    </source>
</evidence>
<dbReference type="AlphaFoldDB" id="A0A225SVG2"/>
<feature type="domain" description="PpiC" evidence="9">
    <location>
        <begin position="239"/>
        <end position="340"/>
    </location>
</feature>
<keyword evidence="5 7" id="KW-0143">Chaperone</keyword>
<dbReference type="PANTHER" id="PTHR47637">
    <property type="entry name" value="CHAPERONE SURA"/>
    <property type="match status" value="1"/>
</dbReference>
<dbReference type="GO" id="GO:0050821">
    <property type="term" value="P:protein stabilization"/>
    <property type="evidence" value="ECO:0007669"/>
    <property type="project" value="InterPro"/>
</dbReference>
<keyword evidence="6 7" id="KW-0413">Isomerase</keyword>
<evidence type="ECO:0000256" key="6">
    <source>
        <dbReference type="ARBA" id="ARBA00023235"/>
    </source>
</evidence>
<keyword evidence="2 7" id="KW-0677">Repeat</keyword>
<comment type="function">
    <text evidence="7">Chaperone involved in the correct folding and assembly of outer membrane proteins. Recognizes specific patterns of aromatic residues and the orientation of their side chains, which are found more frequently in integral outer membrane proteins. May act in both early periplasmic and late outer membrane-associated steps of protein maturation.</text>
</comment>
<dbReference type="Pfam" id="PF09312">
    <property type="entry name" value="SurA_N"/>
    <property type="match status" value="1"/>
</dbReference>
<proteinExistence type="inferred from homology"/>
<dbReference type="EMBL" id="NJGV01000006">
    <property type="protein sequence ID" value="OWY35200.1"/>
    <property type="molecule type" value="Genomic_DNA"/>
</dbReference>
<dbReference type="Pfam" id="PF00639">
    <property type="entry name" value="Rotamase"/>
    <property type="match status" value="2"/>
</dbReference>
<evidence type="ECO:0000256" key="8">
    <source>
        <dbReference type="SAM" id="MobiDB-lite"/>
    </source>
</evidence>
<dbReference type="InterPro" id="IPR023058">
    <property type="entry name" value="PPIase_PpiC_CS"/>
</dbReference>
<dbReference type="RefSeq" id="WP_088754624.1">
    <property type="nucleotide sequence ID" value="NZ_NJGV01000006.1"/>
</dbReference>
<organism evidence="10 11">
    <name type="scientific">Herbaspirillum aquaticum</name>
    <dbReference type="NCBI Taxonomy" id="568783"/>
    <lineage>
        <taxon>Bacteria</taxon>
        <taxon>Pseudomonadati</taxon>
        <taxon>Pseudomonadota</taxon>
        <taxon>Betaproteobacteria</taxon>
        <taxon>Burkholderiales</taxon>
        <taxon>Oxalobacteraceae</taxon>
        <taxon>Herbaspirillum</taxon>
    </lineage>
</organism>
<keyword evidence="4 7" id="KW-0697">Rotamase</keyword>
<dbReference type="InterPro" id="IPR015391">
    <property type="entry name" value="SurA_N"/>
</dbReference>
<keyword evidence="11" id="KW-1185">Reference proteome</keyword>
<feature type="region of interest" description="Disordered" evidence="8">
    <location>
        <begin position="43"/>
        <end position="64"/>
    </location>
</feature>
<dbReference type="SUPFAM" id="SSF109998">
    <property type="entry name" value="Triger factor/SurA peptide-binding domain-like"/>
    <property type="match status" value="1"/>
</dbReference>
<dbReference type="Gene3D" id="3.10.50.40">
    <property type="match status" value="2"/>
</dbReference>
<dbReference type="EC" id="5.2.1.8" evidence="7"/>
<comment type="subcellular location">
    <subcellularLocation>
        <location evidence="7">Periplasm</location>
    </subcellularLocation>
    <text evidence="7">Is capable of associating with the outer membrane.</text>
</comment>
<dbReference type="Proteomes" id="UP000214747">
    <property type="component" value="Unassembled WGS sequence"/>
</dbReference>
<protein>
    <recommendedName>
        <fullName evidence="7">Chaperone SurA</fullName>
    </recommendedName>
    <alternativeName>
        <fullName evidence="7">Peptidyl-prolyl cis-trans isomerase SurA</fullName>
        <shortName evidence="7">PPIase SurA</shortName>
        <ecNumber evidence="7">5.2.1.8</ecNumber>
    </alternativeName>
    <alternativeName>
        <fullName evidence="7">Rotamase SurA</fullName>
    </alternativeName>
</protein>
<name>A0A225SVG2_9BURK</name>
<comment type="domain">
    <text evidence="7">The PPIase activity resides only in the second parvulin domain. The N-terminal region and the C-terminal tail are necessary and sufficient for the chaperone activity of SurA. The PPIase activity is dispensable for SurA to function as a chaperone. The N-terminal region and the C-terminal tail are also required for porin recognition.</text>
</comment>
<accession>A0A225SVG2</accession>
<dbReference type="InterPro" id="IPR027304">
    <property type="entry name" value="Trigger_fact/SurA_dom_sf"/>
</dbReference>
<comment type="catalytic activity">
    <reaction evidence="7">
        <text>[protein]-peptidylproline (omega=180) = [protein]-peptidylproline (omega=0)</text>
        <dbReference type="Rhea" id="RHEA:16237"/>
        <dbReference type="Rhea" id="RHEA-COMP:10747"/>
        <dbReference type="Rhea" id="RHEA-COMP:10748"/>
        <dbReference type="ChEBI" id="CHEBI:83833"/>
        <dbReference type="ChEBI" id="CHEBI:83834"/>
        <dbReference type="EC" id="5.2.1.8"/>
    </reaction>
</comment>
<dbReference type="HAMAP" id="MF_01183">
    <property type="entry name" value="Chaperone_SurA"/>
    <property type="match status" value="1"/>
</dbReference>
<dbReference type="GO" id="GO:0042277">
    <property type="term" value="F:peptide binding"/>
    <property type="evidence" value="ECO:0007669"/>
    <property type="project" value="InterPro"/>
</dbReference>
<evidence type="ECO:0000313" key="11">
    <source>
        <dbReference type="Proteomes" id="UP000214747"/>
    </source>
</evidence>
<evidence type="ECO:0000256" key="4">
    <source>
        <dbReference type="ARBA" id="ARBA00023110"/>
    </source>
</evidence>
<dbReference type="GO" id="GO:0030288">
    <property type="term" value="C:outer membrane-bounded periplasmic space"/>
    <property type="evidence" value="ECO:0007669"/>
    <property type="project" value="InterPro"/>
</dbReference>
<feature type="signal peptide" evidence="7">
    <location>
        <begin position="1"/>
        <end position="30"/>
    </location>
</feature>
<gene>
    <name evidence="7" type="primary">surA</name>
    <name evidence="10" type="ORF">CEJ45_07935</name>
</gene>